<organism evidence="1 2">
    <name type="scientific">Strongyloides stercoralis</name>
    <name type="common">Threadworm</name>
    <dbReference type="NCBI Taxonomy" id="6248"/>
    <lineage>
        <taxon>Eukaryota</taxon>
        <taxon>Metazoa</taxon>
        <taxon>Ecdysozoa</taxon>
        <taxon>Nematoda</taxon>
        <taxon>Chromadorea</taxon>
        <taxon>Rhabditida</taxon>
        <taxon>Tylenchina</taxon>
        <taxon>Panagrolaimomorpha</taxon>
        <taxon>Strongyloidoidea</taxon>
        <taxon>Strongyloididae</taxon>
        <taxon>Strongyloides</taxon>
    </lineage>
</organism>
<dbReference type="WBParaSite" id="TCONS_00013259.p1">
    <property type="protein sequence ID" value="TCONS_00013259.p1"/>
    <property type="gene ID" value="XLOC_009096"/>
</dbReference>
<evidence type="ECO:0000313" key="2">
    <source>
        <dbReference type="WBParaSite" id="TCONS_00013259.p1"/>
    </source>
</evidence>
<reference evidence="2" key="1">
    <citation type="submission" date="2024-02" db="UniProtKB">
        <authorList>
            <consortium name="WormBaseParasite"/>
        </authorList>
    </citation>
    <scope>IDENTIFICATION</scope>
</reference>
<protein>
    <submittedName>
        <fullName evidence="2">Uncharacterized protein</fullName>
    </submittedName>
</protein>
<accession>A0AAF5DI21</accession>
<dbReference type="Proteomes" id="UP000035681">
    <property type="component" value="Unplaced"/>
</dbReference>
<evidence type="ECO:0000313" key="1">
    <source>
        <dbReference type="Proteomes" id="UP000035681"/>
    </source>
</evidence>
<name>A0AAF5DI21_STRER</name>
<proteinExistence type="predicted"/>
<sequence>MNLLSLLNRVNKTELSKDSDEVERKIDEFCWCPPNIEITTLRKFPITLSFIEAKQYVNIPVKVNDEKNFQLDQNKKSQISTNCSSIDDDTLETVSKNYTNEISSVSKNSCLSTINSVNCLTAQLQNIFYKIVNEKKNLNEINNNFVTVGVEIFIKNNIFGYLYLIKLNSKYERFKRKFPDLSENSENTTTGAATSVKKIFDYIKDIIKTMNTINIVHITNPSIKTFLNTVKYEVNTFKEKFSDKNLKTVEQSIILNETIEKGK</sequence>
<dbReference type="AlphaFoldDB" id="A0AAF5DI21"/>
<keyword evidence="1" id="KW-1185">Reference proteome</keyword>